<gene>
    <name evidence="1" type="ORF">EJ065_6016</name>
</gene>
<proteinExistence type="predicted"/>
<dbReference type="RefSeq" id="WP_128798873.1">
    <property type="nucleotide sequence ID" value="NZ_CP034669.1"/>
</dbReference>
<protein>
    <recommendedName>
        <fullName evidence="3">PIN domain-containing protein</fullName>
    </recommendedName>
</protein>
<reference evidence="1 2" key="1">
    <citation type="submission" date="2018-12" db="EMBL/GenBank/DDBJ databases">
        <title>Complete Genome Sequence of the Corallopyronin A producing Myxobacterium Corallococcus coralloides B035.</title>
        <authorList>
            <person name="Bouhired S.M."/>
            <person name="Rupp O."/>
            <person name="Blom J."/>
            <person name="Schaeberle T.F."/>
            <person name="Kehraus S."/>
            <person name="Schiefer A."/>
            <person name="Pfarr K."/>
            <person name="Goesmann A."/>
            <person name="Hoerauf A."/>
            <person name="Koenig G.M."/>
        </authorList>
    </citation>
    <scope>NUCLEOTIDE SEQUENCE [LARGE SCALE GENOMIC DNA]</scope>
    <source>
        <strain evidence="1 2">B035</strain>
    </source>
</reference>
<organism evidence="1 2">
    <name type="scientific">Corallococcus coralloides</name>
    <name type="common">Myxococcus coralloides</name>
    <dbReference type="NCBI Taxonomy" id="184914"/>
    <lineage>
        <taxon>Bacteria</taxon>
        <taxon>Pseudomonadati</taxon>
        <taxon>Myxococcota</taxon>
        <taxon>Myxococcia</taxon>
        <taxon>Myxococcales</taxon>
        <taxon>Cystobacterineae</taxon>
        <taxon>Myxococcaceae</taxon>
        <taxon>Corallococcus</taxon>
    </lineage>
</organism>
<evidence type="ECO:0000313" key="1">
    <source>
        <dbReference type="EMBL" id="QAT87546.1"/>
    </source>
</evidence>
<evidence type="ECO:0000313" key="2">
    <source>
        <dbReference type="Proteomes" id="UP000288758"/>
    </source>
</evidence>
<evidence type="ECO:0008006" key="3">
    <source>
        <dbReference type="Google" id="ProtNLM"/>
    </source>
</evidence>
<dbReference type="EMBL" id="CP034669">
    <property type="protein sequence ID" value="QAT87546.1"/>
    <property type="molecule type" value="Genomic_DNA"/>
</dbReference>
<dbReference type="Proteomes" id="UP000288758">
    <property type="component" value="Chromosome"/>
</dbReference>
<accession>A0A410S0D8</accession>
<sequence length="175" mass="19703">MNASPALFVIDTNVPLTANNNEQTVSPACVQACVQAINAVTQSGRIVLDDNWRIINEYKHKLSPTGQPGVGDRFLKWVLTNHANPARCARVSLTPRQDDPRDFEEFPRDQALAGFDPSDRKFVAASCAHEERPPILQATDSKWWGLRRELERCGVRIQFLCPKDIKELHERKGGE</sequence>
<dbReference type="AlphaFoldDB" id="A0A410S0D8"/>
<name>A0A410S0D8_CORCK</name>